<keyword evidence="5" id="KW-1185">Reference proteome</keyword>
<dbReference type="PROSITE" id="PS51186">
    <property type="entry name" value="GNAT"/>
    <property type="match status" value="1"/>
</dbReference>
<reference evidence="4 5" key="1">
    <citation type="submission" date="2024-10" db="EMBL/GenBank/DDBJ databases">
        <title>The Natural Products Discovery Center: Release of the First 8490 Sequenced Strains for Exploring Actinobacteria Biosynthetic Diversity.</title>
        <authorList>
            <person name="Kalkreuter E."/>
            <person name="Kautsar S.A."/>
            <person name="Yang D."/>
            <person name="Bader C.D."/>
            <person name="Teijaro C.N."/>
            <person name="Fluegel L."/>
            <person name="Davis C.M."/>
            <person name="Simpson J.R."/>
            <person name="Lauterbach L."/>
            <person name="Steele A.D."/>
            <person name="Gui C."/>
            <person name="Meng S."/>
            <person name="Li G."/>
            <person name="Viehrig K."/>
            <person name="Ye F."/>
            <person name="Su P."/>
            <person name="Kiefer A.F."/>
            <person name="Nichols A."/>
            <person name="Cepeda A.J."/>
            <person name="Yan W."/>
            <person name="Fan B."/>
            <person name="Jiang Y."/>
            <person name="Adhikari A."/>
            <person name="Zheng C.-J."/>
            <person name="Schuster L."/>
            <person name="Cowan T.M."/>
            <person name="Smanski M.J."/>
            <person name="Chevrette M.G."/>
            <person name="De Carvalho L.P.S."/>
            <person name="Shen B."/>
        </authorList>
    </citation>
    <scope>NUCLEOTIDE SEQUENCE [LARGE SCALE GENOMIC DNA]</scope>
    <source>
        <strain evidence="4 5">NPDC000087</strain>
    </source>
</reference>
<name>A0ABW6WVE4_9ACTN</name>
<evidence type="ECO:0000259" key="3">
    <source>
        <dbReference type="PROSITE" id="PS51186"/>
    </source>
</evidence>
<dbReference type="InterPro" id="IPR016181">
    <property type="entry name" value="Acyl_CoA_acyltransferase"/>
</dbReference>
<dbReference type="InterPro" id="IPR000182">
    <property type="entry name" value="GNAT_dom"/>
</dbReference>
<dbReference type="SUPFAM" id="SSF55729">
    <property type="entry name" value="Acyl-CoA N-acyltransferases (Nat)"/>
    <property type="match status" value="1"/>
</dbReference>
<dbReference type="PANTHER" id="PTHR43800:SF1">
    <property type="entry name" value="PEPTIDYL-LYSINE N-ACETYLTRANSFERASE YJAB"/>
    <property type="match status" value="1"/>
</dbReference>
<dbReference type="Proteomes" id="UP001602245">
    <property type="component" value="Unassembled WGS sequence"/>
</dbReference>
<evidence type="ECO:0000313" key="4">
    <source>
        <dbReference type="EMBL" id="MFF5296963.1"/>
    </source>
</evidence>
<evidence type="ECO:0000256" key="2">
    <source>
        <dbReference type="ARBA" id="ARBA00023315"/>
    </source>
</evidence>
<dbReference type="RefSeq" id="WP_020515830.1">
    <property type="nucleotide sequence ID" value="NZ_JBIAZU010000009.1"/>
</dbReference>
<feature type="domain" description="N-acetyltransferase" evidence="3">
    <location>
        <begin position="1"/>
        <end position="167"/>
    </location>
</feature>
<accession>A0ABW6WVE4</accession>
<sequence>MIRAARDEDAEAMIAIEVAAGRMFAAVGMDFVAEDDPGTAEELLEYVRDGRAWVAEEAGAAVAYLIAEWVDGNVHIEQVSVDPAYAGRGIGASLVEHVAGWAREHGAPALTLTTYAEVAWNAPYYERLGFRRLADDEVTPGLRRIRAAEAAHGLDQWPRVGMRRPLTS</sequence>
<comment type="caution">
    <text evidence="4">The sequence shown here is derived from an EMBL/GenBank/DDBJ whole genome shotgun (WGS) entry which is preliminary data.</text>
</comment>
<keyword evidence="2" id="KW-0012">Acyltransferase</keyword>
<dbReference type="CDD" id="cd04301">
    <property type="entry name" value="NAT_SF"/>
    <property type="match status" value="1"/>
</dbReference>
<dbReference type="Gene3D" id="3.40.630.30">
    <property type="match status" value="1"/>
</dbReference>
<evidence type="ECO:0000256" key="1">
    <source>
        <dbReference type="ARBA" id="ARBA00022679"/>
    </source>
</evidence>
<keyword evidence="1" id="KW-0808">Transferase</keyword>
<protein>
    <submittedName>
        <fullName evidence="4">GNAT family N-acetyltransferase</fullName>
    </submittedName>
</protein>
<proteinExistence type="predicted"/>
<dbReference type="PANTHER" id="PTHR43800">
    <property type="entry name" value="PEPTIDYL-LYSINE N-ACETYLTRANSFERASE YJAB"/>
    <property type="match status" value="1"/>
</dbReference>
<evidence type="ECO:0000313" key="5">
    <source>
        <dbReference type="Proteomes" id="UP001602245"/>
    </source>
</evidence>
<dbReference type="Pfam" id="PF00583">
    <property type="entry name" value="Acetyltransf_1"/>
    <property type="match status" value="1"/>
</dbReference>
<dbReference type="EMBL" id="JBIAZU010000009">
    <property type="protein sequence ID" value="MFF5296963.1"/>
    <property type="molecule type" value="Genomic_DNA"/>
</dbReference>
<organism evidence="4 5">
    <name type="scientific">Paractinoplanes globisporus</name>
    <dbReference type="NCBI Taxonomy" id="113565"/>
    <lineage>
        <taxon>Bacteria</taxon>
        <taxon>Bacillati</taxon>
        <taxon>Actinomycetota</taxon>
        <taxon>Actinomycetes</taxon>
        <taxon>Micromonosporales</taxon>
        <taxon>Micromonosporaceae</taxon>
        <taxon>Paractinoplanes</taxon>
    </lineage>
</organism>
<gene>
    <name evidence="4" type="ORF">ACFY35_46670</name>
</gene>